<dbReference type="InterPro" id="IPR027179">
    <property type="entry name" value="CMC4"/>
</dbReference>
<evidence type="ECO:0000256" key="4">
    <source>
        <dbReference type="ARBA" id="ARBA00023128"/>
    </source>
</evidence>
<dbReference type="SUPFAM" id="SSF47072">
    <property type="entry name" value="Cysteine alpha-hairpin motif"/>
    <property type="match status" value="1"/>
</dbReference>
<dbReference type="GeneID" id="20671602"/>
<keyword evidence="5" id="KW-1015">Disulfide bond</keyword>
<dbReference type="HOGENOM" id="CLU_177210_2_0_1"/>
<reference evidence="6 7" key="1">
    <citation type="journal article" date="2012" name="New Phytol.">
        <title>Insight into trade-off between wood decay and parasitism from the genome of a fungal forest pathogen.</title>
        <authorList>
            <person name="Olson A."/>
            <person name="Aerts A."/>
            <person name="Asiegbu F."/>
            <person name="Belbahri L."/>
            <person name="Bouzid O."/>
            <person name="Broberg A."/>
            <person name="Canback B."/>
            <person name="Coutinho P.M."/>
            <person name="Cullen D."/>
            <person name="Dalman K."/>
            <person name="Deflorio G."/>
            <person name="van Diepen L.T."/>
            <person name="Dunand C."/>
            <person name="Duplessis S."/>
            <person name="Durling M."/>
            <person name="Gonthier P."/>
            <person name="Grimwood J."/>
            <person name="Fossdal C.G."/>
            <person name="Hansson D."/>
            <person name="Henrissat B."/>
            <person name="Hietala A."/>
            <person name="Himmelstrand K."/>
            <person name="Hoffmeister D."/>
            <person name="Hogberg N."/>
            <person name="James T.Y."/>
            <person name="Karlsson M."/>
            <person name="Kohler A."/>
            <person name="Kues U."/>
            <person name="Lee Y.H."/>
            <person name="Lin Y.C."/>
            <person name="Lind M."/>
            <person name="Lindquist E."/>
            <person name="Lombard V."/>
            <person name="Lucas S."/>
            <person name="Lunden K."/>
            <person name="Morin E."/>
            <person name="Murat C."/>
            <person name="Park J."/>
            <person name="Raffaello T."/>
            <person name="Rouze P."/>
            <person name="Salamov A."/>
            <person name="Schmutz J."/>
            <person name="Solheim H."/>
            <person name="Stahlberg J."/>
            <person name="Velez H."/>
            <person name="de Vries R.P."/>
            <person name="Wiebenga A."/>
            <person name="Woodward S."/>
            <person name="Yakovlev I."/>
            <person name="Garbelotto M."/>
            <person name="Martin F."/>
            <person name="Grigoriev I.V."/>
            <person name="Stenlid J."/>
        </authorList>
    </citation>
    <scope>NUCLEOTIDE SEQUENCE [LARGE SCALE GENOMIC DNA]</scope>
    <source>
        <strain evidence="6 7">TC 32-1</strain>
    </source>
</reference>
<gene>
    <name evidence="6" type="ORF">HETIRDRAFT_330691</name>
</gene>
<dbReference type="OrthoDB" id="13601at2759"/>
<proteinExistence type="inferred from homology"/>
<comment type="subcellular location">
    <subcellularLocation>
        <location evidence="1">Mitochondrion intermembrane space</location>
    </subcellularLocation>
</comment>
<feature type="non-terminal residue" evidence="6">
    <location>
        <position position="1"/>
    </location>
</feature>
<dbReference type="PANTHER" id="PTHR15590:SF0">
    <property type="entry name" value="CX9C MOTIF-CONTAINING PROTEIN 4"/>
    <property type="match status" value="1"/>
</dbReference>
<keyword evidence="7" id="KW-1185">Reference proteome</keyword>
<sequence>ACSLQGCISKHTYAPNKCEDHIRKLYLCCQSMYEATEEKGRSTACPMPSAVRRWLKAHPEE</sequence>
<dbReference type="GO" id="GO:0005758">
    <property type="term" value="C:mitochondrial intermembrane space"/>
    <property type="evidence" value="ECO:0007669"/>
    <property type="project" value="UniProtKB-SubCell"/>
</dbReference>
<evidence type="ECO:0000313" key="7">
    <source>
        <dbReference type="Proteomes" id="UP000030671"/>
    </source>
</evidence>
<accession>W4JQJ3</accession>
<comment type="similarity">
    <text evidence="2">Belongs to the CMC4 family.</text>
</comment>
<name>W4JQJ3_HETIT</name>
<evidence type="ECO:0000256" key="5">
    <source>
        <dbReference type="ARBA" id="ARBA00023157"/>
    </source>
</evidence>
<dbReference type="FunCoup" id="W4JQJ3">
    <property type="interactions" value="26"/>
</dbReference>
<evidence type="ECO:0000313" key="6">
    <source>
        <dbReference type="EMBL" id="ETW75345.1"/>
    </source>
</evidence>
<dbReference type="InterPro" id="IPR009069">
    <property type="entry name" value="Cys_alpha_HP_mot_SF"/>
</dbReference>
<dbReference type="Proteomes" id="UP000030671">
    <property type="component" value="Unassembled WGS sequence"/>
</dbReference>
<dbReference type="KEGG" id="hir:HETIRDRAFT_330691"/>
<keyword evidence="4" id="KW-0496">Mitochondrion</keyword>
<dbReference type="AlphaFoldDB" id="W4JQJ3"/>
<evidence type="ECO:0000256" key="1">
    <source>
        <dbReference type="ARBA" id="ARBA00004569"/>
    </source>
</evidence>
<dbReference type="STRING" id="747525.W4JQJ3"/>
<dbReference type="eggNOG" id="ENOG502S7M4">
    <property type="taxonomic scope" value="Eukaryota"/>
</dbReference>
<dbReference type="Pfam" id="PF08991">
    <property type="entry name" value="CMC4"/>
    <property type="match status" value="1"/>
</dbReference>
<evidence type="ECO:0000256" key="2">
    <source>
        <dbReference type="ARBA" id="ARBA00009858"/>
    </source>
</evidence>
<evidence type="ECO:0000256" key="3">
    <source>
        <dbReference type="ARBA" id="ARBA00019406"/>
    </source>
</evidence>
<dbReference type="EMBL" id="KI925466">
    <property type="protein sequence ID" value="ETW75345.1"/>
    <property type="molecule type" value="Genomic_DNA"/>
</dbReference>
<protein>
    <recommendedName>
        <fullName evidence="3">Cx9C motif-containing protein 4, mitochondrial</fullName>
    </recommendedName>
</protein>
<dbReference type="InParanoid" id="W4JQJ3"/>
<dbReference type="RefSeq" id="XP_009552774.1">
    <property type="nucleotide sequence ID" value="XM_009554479.1"/>
</dbReference>
<organism evidence="6 7">
    <name type="scientific">Heterobasidion irregulare (strain TC 32-1)</name>
    <dbReference type="NCBI Taxonomy" id="747525"/>
    <lineage>
        <taxon>Eukaryota</taxon>
        <taxon>Fungi</taxon>
        <taxon>Dikarya</taxon>
        <taxon>Basidiomycota</taxon>
        <taxon>Agaricomycotina</taxon>
        <taxon>Agaricomycetes</taxon>
        <taxon>Russulales</taxon>
        <taxon>Bondarzewiaceae</taxon>
        <taxon>Heterobasidion</taxon>
        <taxon>Heterobasidion annosum species complex</taxon>
    </lineage>
</organism>
<dbReference type="PANTHER" id="PTHR15590">
    <property type="entry name" value="CX9C MOTIF-CONTAINING PROTEIN 4"/>
    <property type="match status" value="1"/>
</dbReference>
<dbReference type="Gene3D" id="1.10.287.1130">
    <property type="entry name" value="CytochromE C oxidase copper chaperone"/>
    <property type="match status" value="1"/>
</dbReference>